<gene>
    <name evidence="2" type="ORF">UFOPK3376_03354</name>
</gene>
<dbReference type="EMBL" id="CAFBLP010000179">
    <property type="protein sequence ID" value="CAB4899912.1"/>
    <property type="molecule type" value="Genomic_DNA"/>
</dbReference>
<dbReference type="AlphaFoldDB" id="A0A6J7FVQ7"/>
<reference evidence="2" key="1">
    <citation type="submission" date="2020-05" db="EMBL/GenBank/DDBJ databases">
        <authorList>
            <person name="Chiriac C."/>
            <person name="Salcher M."/>
            <person name="Ghai R."/>
            <person name="Kavagutti S V."/>
        </authorList>
    </citation>
    <scope>NUCLEOTIDE SEQUENCE</scope>
</reference>
<evidence type="ECO:0000313" key="2">
    <source>
        <dbReference type="EMBL" id="CAB4899912.1"/>
    </source>
</evidence>
<accession>A0A6J7FVQ7</accession>
<name>A0A6J7FVQ7_9ZZZZ</name>
<evidence type="ECO:0000256" key="1">
    <source>
        <dbReference type="SAM" id="MobiDB-lite"/>
    </source>
</evidence>
<organism evidence="2">
    <name type="scientific">freshwater metagenome</name>
    <dbReference type="NCBI Taxonomy" id="449393"/>
    <lineage>
        <taxon>unclassified sequences</taxon>
        <taxon>metagenomes</taxon>
        <taxon>ecological metagenomes</taxon>
    </lineage>
</organism>
<protein>
    <submittedName>
        <fullName evidence="2">Unannotated protein</fullName>
    </submittedName>
</protein>
<proteinExistence type="predicted"/>
<feature type="region of interest" description="Disordered" evidence="1">
    <location>
        <begin position="65"/>
        <end position="89"/>
    </location>
</feature>
<feature type="region of interest" description="Disordered" evidence="1">
    <location>
        <begin position="22"/>
        <end position="52"/>
    </location>
</feature>
<sequence>MVIGTVSGSALTTDQRITPSVAVAADQAAGGPPEGRRGAADQARPIETNTGSSSLIATVVAGSNTLKAGTPSAHPTPVPFSTMREIPEL</sequence>